<gene>
    <name evidence="1" type="ORF">CPELLU_LOCUS11000</name>
</gene>
<keyword evidence="2" id="KW-1185">Reference proteome</keyword>
<protein>
    <submittedName>
        <fullName evidence="1">20837_t:CDS:1</fullName>
    </submittedName>
</protein>
<dbReference type="OrthoDB" id="2390950at2759"/>
<dbReference type="EMBL" id="CAJVQA010009427">
    <property type="protein sequence ID" value="CAG8684803.1"/>
    <property type="molecule type" value="Genomic_DNA"/>
</dbReference>
<comment type="caution">
    <text evidence="1">The sequence shown here is derived from an EMBL/GenBank/DDBJ whole genome shotgun (WGS) entry which is preliminary data.</text>
</comment>
<dbReference type="Proteomes" id="UP000789759">
    <property type="component" value="Unassembled WGS sequence"/>
</dbReference>
<sequence length="78" mass="8989">MAELEPLLIEYDENNLILQQLAYSEIPNRYVTEILEVGVNYDDTIFVFAFDNSLSHSAFAKDALVANRMNIKYDSKQL</sequence>
<name>A0A9N9HKM1_9GLOM</name>
<reference evidence="1" key="1">
    <citation type="submission" date="2021-06" db="EMBL/GenBank/DDBJ databases">
        <authorList>
            <person name="Kallberg Y."/>
            <person name="Tangrot J."/>
            <person name="Rosling A."/>
        </authorList>
    </citation>
    <scope>NUCLEOTIDE SEQUENCE</scope>
    <source>
        <strain evidence="1">FL966</strain>
    </source>
</reference>
<organism evidence="1 2">
    <name type="scientific">Cetraspora pellucida</name>
    <dbReference type="NCBI Taxonomy" id="1433469"/>
    <lineage>
        <taxon>Eukaryota</taxon>
        <taxon>Fungi</taxon>
        <taxon>Fungi incertae sedis</taxon>
        <taxon>Mucoromycota</taxon>
        <taxon>Glomeromycotina</taxon>
        <taxon>Glomeromycetes</taxon>
        <taxon>Diversisporales</taxon>
        <taxon>Gigasporaceae</taxon>
        <taxon>Cetraspora</taxon>
    </lineage>
</organism>
<dbReference type="AlphaFoldDB" id="A0A9N9HKM1"/>
<accession>A0A9N9HKM1</accession>
<evidence type="ECO:0000313" key="1">
    <source>
        <dbReference type="EMBL" id="CAG8684803.1"/>
    </source>
</evidence>
<evidence type="ECO:0000313" key="2">
    <source>
        <dbReference type="Proteomes" id="UP000789759"/>
    </source>
</evidence>
<proteinExistence type="predicted"/>